<name>A0A1S8N3N5_CLOSA</name>
<dbReference type="InterPro" id="IPR011991">
    <property type="entry name" value="ArsR-like_HTH"/>
</dbReference>
<proteinExistence type="predicted"/>
<dbReference type="STRING" id="169679.CSACC_00630"/>
<dbReference type="PROSITE" id="PS50995">
    <property type="entry name" value="HTH_MARR_2"/>
    <property type="match status" value="1"/>
</dbReference>
<dbReference type="Gene3D" id="1.10.10.10">
    <property type="entry name" value="Winged helix-like DNA-binding domain superfamily/Winged helix DNA-binding domain"/>
    <property type="match status" value="1"/>
</dbReference>
<dbReference type="PANTHER" id="PTHR42756:SF2">
    <property type="entry name" value="MARR FAMILY REGULATORY PROTEIN"/>
    <property type="match status" value="1"/>
</dbReference>
<dbReference type="EMBL" id="LZYZ01000005">
    <property type="protein sequence ID" value="OOM11109.1"/>
    <property type="molecule type" value="Genomic_DNA"/>
</dbReference>
<dbReference type="PANTHER" id="PTHR42756">
    <property type="entry name" value="TRANSCRIPTIONAL REGULATOR, MARR"/>
    <property type="match status" value="1"/>
</dbReference>
<dbReference type="GO" id="GO:0003677">
    <property type="term" value="F:DNA binding"/>
    <property type="evidence" value="ECO:0007669"/>
    <property type="project" value="UniProtKB-KW"/>
</dbReference>
<comment type="caution">
    <text evidence="4">The sequence shown here is derived from an EMBL/GenBank/DDBJ whole genome shotgun (WGS) entry which is preliminary data.</text>
</comment>
<dbReference type="GO" id="GO:0003700">
    <property type="term" value="F:DNA-binding transcription factor activity"/>
    <property type="evidence" value="ECO:0007669"/>
    <property type="project" value="InterPro"/>
</dbReference>
<keyword evidence="3" id="KW-0804">Transcription</keyword>
<dbReference type="RefSeq" id="WP_022743436.1">
    <property type="nucleotide sequence ID" value="NZ_CP016086.1"/>
</dbReference>
<dbReference type="InterPro" id="IPR036388">
    <property type="entry name" value="WH-like_DNA-bd_sf"/>
</dbReference>
<dbReference type="CDD" id="cd00090">
    <property type="entry name" value="HTH_ARSR"/>
    <property type="match status" value="1"/>
</dbReference>
<dbReference type="InterPro" id="IPR000835">
    <property type="entry name" value="HTH_MarR-typ"/>
</dbReference>
<gene>
    <name evidence="4" type="primary">ohrR_2</name>
    <name evidence="4" type="ORF">CLOSAC_26520</name>
</gene>
<dbReference type="SUPFAM" id="SSF46785">
    <property type="entry name" value="Winged helix' DNA-binding domain"/>
    <property type="match status" value="1"/>
</dbReference>
<keyword evidence="2" id="KW-0238">DNA-binding</keyword>
<accession>A0A1S8N3N5</accession>
<dbReference type="Pfam" id="PF01047">
    <property type="entry name" value="MarR"/>
    <property type="match status" value="1"/>
</dbReference>
<evidence type="ECO:0000313" key="5">
    <source>
        <dbReference type="Proteomes" id="UP000191154"/>
    </source>
</evidence>
<dbReference type="GeneID" id="55472639"/>
<evidence type="ECO:0000256" key="2">
    <source>
        <dbReference type="ARBA" id="ARBA00023125"/>
    </source>
</evidence>
<evidence type="ECO:0000313" key="4">
    <source>
        <dbReference type="EMBL" id="OOM11109.1"/>
    </source>
</evidence>
<reference evidence="4 5" key="1">
    <citation type="submission" date="2016-05" db="EMBL/GenBank/DDBJ databases">
        <title>Microbial solvent formation.</title>
        <authorList>
            <person name="Poehlein A."/>
            <person name="Montoya Solano J.D."/>
            <person name="Flitsch S."/>
            <person name="Krabben P."/>
            <person name="Duerre P."/>
            <person name="Daniel R."/>
        </authorList>
    </citation>
    <scope>NUCLEOTIDE SEQUENCE [LARGE SCALE GENOMIC DNA]</scope>
    <source>
        <strain evidence="4 5">L1-8</strain>
    </source>
</reference>
<dbReference type="PRINTS" id="PR00598">
    <property type="entry name" value="HTHMARR"/>
</dbReference>
<sequence length="147" mass="17196">MKECESVGRYIGEIHRASCIYFSKQFNKFGIGSGQYLFLLNLYKNEGLTQEELTERLKLDKATTARAIKKLEDEGYVERVKKETDRRAYNLKLTEKANGIREDVYSIMNQWESRIKSCLNEEESDKLVELLEKLSNSSLIRKEVKNE</sequence>
<protein>
    <submittedName>
        <fullName evidence="4">Organic hydroperoxide resistance transcriptional regulator</fullName>
    </submittedName>
</protein>
<dbReference type="InterPro" id="IPR023187">
    <property type="entry name" value="Tscrpt_reg_MarR-type_CS"/>
</dbReference>
<dbReference type="Proteomes" id="UP000191154">
    <property type="component" value="Unassembled WGS sequence"/>
</dbReference>
<dbReference type="SMART" id="SM00347">
    <property type="entry name" value="HTH_MARR"/>
    <property type="match status" value="1"/>
</dbReference>
<keyword evidence="1" id="KW-0805">Transcription regulation</keyword>
<evidence type="ECO:0000256" key="1">
    <source>
        <dbReference type="ARBA" id="ARBA00023015"/>
    </source>
</evidence>
<dbReference type="PROSITE" id="PS01117">
    <property type="entry name" value="HTH_MARR_1"/>
    <property type="match status" value="1"/>
</dbReference>
<dbReference type="InterPro" id="IPR036390">
    <property type="entry name" value="WH_DNA-bd_sf"/>
</dbReference>
<dbReference type="AlphaFoldDB" id="A0A1S8N3N5"/>
<evidence type="ECO:0000256" key="3">
    <source>
        <dbReference type="ARBA" id="ARBA00023163"/>
    </source>
</evidence>
<organism evidence="4 5">
    <name type="scientific">Clostridium saccharobutylicum</name>
    <dbReference type="NCBI Taxonomy" id="169679"/>
    <lineage>
        <taxon>Bacteria</taxon>
        <taxon>Bacillati</taxon>
        <taxon>Bacillota</taxon>
        <taxon>Clostridia</taxon>
        <taxon>Eubacteriales</taxon>
        <taxon>Clostridiaceae</taxon>
        <taxon>Clostridium</taxon>
    </lineage>
</organism>